<gene>
    <name evidence="2" type="ORF">TAV2_LOCUS5496</name>
</gene>
<name>A0AAU9RT36_THLAR</name>
<accession>A0AAU9RT36</accession>
<evidence type="ECO:0000313" key="3">
    <source>
        <dbReference type="Proteomes" id="UP000836841"/>
    </source>
</evidence>
<keyword evidence="1" id="KW-0472">Membrane</keyword>
<keyword evidence="1" id="KW-1133">Transmembrane helix</keyword>
<dbReference type="AlphaFoldDB" id="A0AAU9RT36"/>
<feature type="non-terminal residue" evidence="2">
    <location>
        <position position="1"/>
    </location>
</feature>
<keyword evidence="1" id="KW-0812">Transmembrane</keyword>
<protein>
    <submittedName>
        <fullName evidence="2">Uncharacterized protein</fullName>
    </submittedName>
</protein>
<reference evidence="2 3" key="1">
    <citation type="submission" date="2022-03" db="EMBL/GenBank/DDBJ databases">
        <authorList>
            <person name="Nunn A."/>
            <person name="Chopra R."/>
            <person name="Nunn A."/>
            <person name="Contreras Garrido A."/>
        </authorList>
    </citation>
    <scope>NUCLEOTIDE SEQUENCE [LARGE SCALE GENOMIC DNA]</scope>
</reference>
<proteinExistence type="predicted"/>
<sequence>MSRNQKYINSVVTRYWYDHESYFAKVITEEVKKMLAKISKREEEEFTKRTREREQLAEAKRNSLSGNAKKLIKSVVPKGVLVLLLAMLVDPYVLCFIC</sequence>
<keyword evidence="3" id="KW-1185">Reference proteome</keyword>
<organism evidence="2 3">
    <name type="scientific">Thlaspi arvense</name>
    <name type="common">Field penny-cress</name>
    <dbReference type="NCBI Taxonomy" id="13288"/>
    <lineage>
        <taxon>Eukaryota</taxon>
        <taxon>Viridiplantae</taxon>
        <taxon>Streptophyta</taxon>
        <taxon>Embryophyta</taxon>
        <taxon>Tracheophyta</taxon>
        <taxon>Spermatophyta</taxon>
        <taxon>Magnoliopsida</taxon>
        <taxon>eudicotyledons</taxon>
        <taxon>Gunneridae</taxon>
        <taxon>Pentapetalae</taxon>
        <taxon>rosids</taxon>
        <taxon>malvids</taxon>
        <taxon>Brassicales</taxon>
        <taxon>Brassicaceae</taxon>
        <taxon>Thlaspideae</taxon>
        <taxon>Thlaspi</taxon>
    </lineage>
</organism>
<evidence type="ECO:0000256" key="1">
    <source>
        <dbReference type="SAM" id="Phobius"/>
    </source>
</evidence>
<evidence type="ECO:0000313" key="2">
    <source>
        <dbReference type="EMBL" id="CAH2046408.1"/>
    </source>
</evidence>
<dbReference type="EMBL" id="OU466858">
    <property type="protein sequence ID" value="CAH2046408.1"/>
    <property type="molecule type" value="Genomic_DNA"/>
</dbReference>
<feature type="transmembrane region" description="Helical" evidence="1">
    <location>
        <begin position="75"/>
        <end position="94"/>
    </location>
</feature>
<dbReference type="Proteomes" id="UP000836841">
    <property type="component" value="Chromosome 2"/>
</dbReference>